<dbReference type="Proteomes" id="UP000244184">
    <property type="component" value="Unassembled WGS sequence"/>
</dbReference>
<gene>
    <name evidence="1" type="ORF">C8Z91_04455</name>
</gene>
<dbReference type="AlphaFoldDB" id="A0A2T6G887"/>
<evidence type="ECO:0000313" key="1">
    <source>
        <dbReference type="EMBL" id="PUA40362.1"/>
    </source>
</evidence>
<dbReference type="RefSeq" id="WP_108530419.1">
    <property type="nucleotide sequence ID" value="NZ_PYHP01000011.1"/>
</dbReference>
<organism evidence="1 2">
    <name type="scientific">Paenibacillus elgii</name>
    <dbReference type="NCBI Taxonomy" id="189691"/>
    <lineage>
        <taxon>Bacteria</taxon>
        <taxon>Bacillati</taxon>
        <taxon>Bacillota</taxon>
        <taxon>Bacilli</taxon>
        <taxon>Bacillales</taxon>
        <taxon>Paenibacillaceae</taxon>
        <taxon>Paenibacillus</taxon>
    </lineage>
</organism>
<protein>
    <submittedName>
        <fullName evidence="1">Uncharacterized protein</fullName>
    </submittedName>
</protein>
<accession>A0A2T6G887</accession>
<sequence>MSIYSKIPDKIIRKLAKARGIKKLNGREISDIINAIIQEGHLNDLNHLVKEFAFTKNSCGLVIERPLTPFSDLVNTPEKFIKSLLESELIPHNFRQLMNWQTEFDDSIRICGIYQEGNSVFINTVKKKYHKVKNGWNNTTVSSYADFIPVAIHFENFLLEYRTTTTYLADVKEFILDLLFYEGDVKFDILTKVTSADANKIKVLLQAKYSSEEIALPATVGSFKLTSSRGAHDLENDALAIKFRDFLHENSLPSDDRMVVTCHLEEFEDRVTGVKFPVTFDINIKTGSIKFSSIVTQGVIDHVVDAIITVCFLEKLADRKLLEAGEAIS</sequence>
<dbReference type="EMBL" id="PYHP01000011">
    <property type="protein sequence ID" value="PUA40362.1"/>
    <property type="molecule type" value="Genomic_DNA"/>
</dbReference>
<reference evidence="1 2" key="1">
    <citation type="submission" date="2018-03" db="EMBL/GenBank/DDBJ databases">
        <title>Genome sequence of Paenibacillus elgii strain AC13 an antimicrobial compound producing bacteria.</title>
        <authorList>
            <person name="Kurokawa A.S."/>
            <person name="Araujo J.F."/>
            <person name="Costa R.A."/>
            <person name="Ortega D.B."/>
            <person name="Pires A.S."/>
            <person name="Pappas G.J.Jr."/>
            <person name="Franco O.L."/>
            <person name="Barreto C."/>
            <person name="Magalhaes B.S."/>
            <person name="Kruger R.H."/>
        </authorList>
    </citation>
    <scope>NUCLEOTIDE SEQUENCE [LARGE SCALE GENOMIC DNA]</scope>
    <source>
        <strain evidence="1 2">AC13</strain>
    </source>
</reference>
<name>A0A2T6G887_9BACL</name>
<proteinExistence type="predicted"/>
<comment type="caution">
    <text evidence="1">The sequence shown here is derived from an EMBL/GenBank/DDBJ whole genome shotgun (WGS) entry which is preliminary data.</text>
</comment>
<evidence type="ECO:0000313" key="2">
    <source>
        <dbReference type="Proteomes" id="UP000244184"/>
    </source>
</evidence>